<feature type="domain" description="Peptidoglycan binding-like" evidence="2">
    <location>
        <begin position="78"/>
        <end position="127"/>
    </location>
</feature>
<sequence>MSRSIIMKKIATIAMAILMMITATCTGTLSSISPSADFSISASASAASYTVNDARKDLAKVKSHPYVISYYRSTNRKPVVKAVQRLINYITGSKLAIDGIFGDGTRSATKTLQRRNNITADGIVGREWEKAVEKCLNKLASKNTVKSSKTSGVKLDLNRAREYAKAHWSKSRRNPHYNYYAGNNCANYVSQILEYAGLKTDSGWHNAKYNYINCGGLQNYLYKTYNVKYDRNLNIKAGDIIVTNGDLGHVMFVMEVKNGKIIANANTNDRNQTTVNRSVIYGVIHTSVLF</sequence>
<organism evidence="4 5">
    <name type="scientific">[Eubacterium] siraeum</name>
    <dbReference type="NCBI Taxonomy" id="39492"/>
    <lineage>
        <taxon>Bacteria</taxon>
        <taxon>Bacillati</taxon>
        <taxon>Bacillota</taxon>
        <taxon>Clostridia</taxon>
        <taxon>Eubacteriales</taxon>
        <taxon>Oscillospiraceae</taxon>
        <taxon>Oscillospiraceae incertae sedis</taxon>
    </lineage>
</organism>
<dbReference type="EMBL" id="JAQLXW010000003">
    <property type="protein sequence ID" value="MDB8003024.1"/>
    <property type="molecule type" value="Genomic_DNA"/>
</dbReference>
<dbReference type="Gene3D" id="1.10.101.10">
    <property type="entry name" value="PGBD-like superfamily/PGBD"/>
    <property type="match status" value="1"/>
</dbReference>
<evidence type="ECO:0000256" key="1">
    <source>
        <dbReference type="SAM" id="SignalP"/>
    </source>
</evidence>
<dbReference type="InterPro" id="IPR024301">
    <property type="entry name" value="Amidase_6"/>
</dbReference>
<feature type="signal peptide" evidence="1">
    <location>
        <begin position="1"/>
        <end position="25"/>
    </location>
</feature>
<reference evidence="4" key="1">
    <citation type="submission" date="2023-01" db="EMBL/GenBank/DDBJ databases">
        <title>Human gut microbiome strain richness.</title>
        <authorList>
            <person name="Chen-Liaw A."/>
        </authorList>
    </citation>
    <scope>NUCLEOTIDE SEQUENCE</scope>
    <source>
        <strain evidence="4">1001283st1_G1_1001283B150217_161031</strain>
    </source>
</reference>
<evidence type="ECO:0000313" key="5">
    <source>
        <dbReference type="Proteomes" id="UP001210809"/>
    </source>
</evidence>
<dbReference type="InterPro" id="IPR036366">
    <property type="entry name" value="PGBDSf"/>
</dbReference>
<dbReference type="PANTHER" id="PTHR40032:SF1">
    <property type="entry name" value="EXPORTED PROTEIN"/>
    <property type="match status" value="1"/>
</dbReference>
<keyword evidence="1" id="KW-0732">Signal</keyword>
<dbReference type="Gene3D" id="3.90.1720.10">
    <property type="entry name" value="endopeptidase domain like (from Nostoc punctiforme)"/>
    <property type="match status" value="1"/>
</dbReference>
<dbReference type="PANTHER" id="PTHR40032">
    <property type="entry name" value="EXPORTED PROTEIN-RELATED"/>
    <property type="match status" value="1"/>
</dbReference>
<accession>A0AAW6CXA4</accession>
<gene>
    <name evidence="4" type="ORF">PNE09_02960</name>
</gene>
<dbReference type="Pfam" id="PF01471">
    <property type="entry name" value="PG_binding_1"/>
    <property type="match status" value="1"/>
</dbReference>
<evidence type="ECO:0000259" key="3">
    <source>
        <dbReference type="Pfam" id="PF12671"/>
    </source>
</evidence>
<feature type="chain" id="PRO_5043868408" evidence="1">
    <location>
        <begin position="26"/>
        <end position="290"/>
    </location>
</feature>
<dbReference type="Proteomes" id="UP001210809">
    <property type="component" value="Unassembled WGS sequence"/>
</dbReference>
<comment type="caution">
    <text evidence="4">The sequence shown here is derived from an EMBL/GenBank/DDBJ whole genome shotgun (WGS) entry which is preliminary data.</text>
</comment>
<proteinExistence type="predicted"/>
<name>A0AAW6CXA4_9FIRM</name>
<evidence type="ECO:0000259" key="2">
    <source>
        <dbReference type="Pfam" id="PF01471"/>
    </source>
</evidence>
<dbReference type="Pfam" id="PF12671">
    <property type="entry name" value="Amidase_6"/>
    <property type="match status" value="1"/>
</dbReference>
<dbReference type="InterPro" id="IPR002477">
    <property type="entry name" value="Peptidoglycan-bd-like"/>
</dbReference>
<feature type="domain" description="Putative amidase" evidence="3">
    <location>
        <begin position="156"/>
        <end position="276"/>
    </location>
</feature>
<evidence type="ECO:0000313" key="4">
    <source>
        <dbReference type="EMBL" id="MDB8003024.1"/>
    </source>
</evidence>
<dbReference type="InterPro" id="IPR036365">
    <property type="entry name" value="PGBD-like_sf"/>
</dbReference>
<protein>
    <submittedName>
        <fullName evidence="4">Amidase domain-containing protein</fullName>
    </submittedName>
</protein>
<dbReference type="SUPFAM" id="SSF47090">
    <property type="entry name" value="PGBD-like"/>
    <property type="match status" value="1"/>
</dbReference>
<dbReference type="AlphaFoldDB" id="A0AAW6CXA4"/>